<keyword evidence="3" id="KW-1185">Reference proteome</keyword>
<dbReference type="InterPro" id="IPR031643">
    <property type="entry name" value="DUF4708"/>
</dbReference>
<evidence type="ECO:0000313" key="3">
    <source>
        <dbReference type="Proteomes" id="UP000465112"/>
    </source>
</evidence>
<organism evidence="2 3">
    <name type="scientific">Perca fluviatilis</name>
    <name type="common">European perch</name>
    <dbReference type="NCBI Taxonomy" id="8168"/>
    <lineage>
        <taxon>Eukaryota</taxon>
        <taxon>Metazoa</taxon>
        <taxon>Chordata</taxon>
        <taxon>Craniata</taxon>
        <taxon>Vertebrata</taxon>
        <taxon>Euteleostomi</taxon>
        <taxon>Actinopterygii</taxon>
        <taxon>Neopterygii</taxon>
        <taxon>Teleostei</taxon>
        <taxon>Neoteleostei</taxon>
        <taxon>Acanthomorphata</taxon>
        <taxon>Eupercaria</taxon>
        <taxon>Perciformes</taxon>
        <taxon>Percoidei</taxon>
        <taxon>Percidae</taxon>
        <taxon>Percinae</taxon>
        <taxon>Perca</taxon>
    </lineage>
</organism>
<accession>A0A6A5EBA1</accession>
<reference evidence="2 3" key="1">
    <citation type="submission" date="2019-06" db="EMBL/GenBank/DDBJ databases">
        <title>A chromosome-scale genome assembly of the European perch, Perca fluviatilis.</title>
        <authorList>
            <person name="Roques C."/>
            <person name="Zahm M."/>
            <person name="Cabau C."/>
            <person name="Klopp C."/>
            <person name="Bouchez O."/>
            <person name="Donnadieu C."/>
            <person name="Kuhl H."/>
            <person name="Gislard M."/>
            <person name="Guendouz S."/>
            <person name="Journot L."/>
            <person name="Haffray P."/>
            <person name="Bestin A."/>
            <person name="Morvezen R."/>
            <person name="Feron R."/>
            <person name="Wen M."/>
            <person name="Jouanno E."/>
            <person name="Herpin A."/>
            <person name="Schartl M."/>
            <person name="Postlethwait J."/>
            <person name="Schaerlinger B."/>
            <person name="Chardard D."/>
            <person name="Lecocq T."/>
            <person name="Poncet C."/>
            <person name="Jaffrelo L."/>
            <person name="Lampietro C."/>
            <person name="Guiguen Y."/>
        </authorList>
    </citation>
    <scope>NUCLEOTIDE SEQUENCE [LARGE SCALE GENOMIC DNA]</scope>
    <source>
        <tissue evidence="2">Blood</tissue>
    </source>
</reference>
<name>A0A6A5EBA1_PERFL</name>
<sequence length="90" mass="10129">MSGGVQQQQLYFLGLPDLKKLCCVTMALPEDQELRSRQIKTCRELILLYSDIVASPALDSLSEITVVMAMSYFQKGIVQMFAQRRSLQVG</sequence>
<feature type="domain" description="DUF4708" evidence="1">
    <location>
        <begin position="8"/>
        <end position="89"/>
    </location>
</feature>
<evidence type="ECO:0000259" key="1">
    <source>
        <dbReference type="Pfam" id="PF15813"/>
    </source>
</evidence>
<dbReference type="PANTHER" id="PTHR28495:SF1">
    <property type="entry name" value="GENE, 17266-RELATED"/>
    <property type="match status" value="1"/>
</dbReference>
<comment type="caution">
    <text evidence="2">The sequence shown here is derived from an EMBL/GenBank/DDBJ whole genome shotgun (WGS) entry which is preliminary data.</text>
</comment>
<dbReference type="PANTHER" id="PTHR28495">
    <property type="entry name" value="HYPOTHETICAL PROTEIN LOC100359752"/>
    <property type="match status" value="1"/>
</dbReference>
<proteinExistence type="predicted"/>
<dbReference type="AlphaFoldDB" id="A0A6A5EBA1"/>
<protein>
    <recommendedName>
        <fullName evidence="1">DUF4708 domain-containing protein</fullName>
    </recommendedName>
</protein>
<dbReference type="EMBL" id="VHII01000022">
    <property type="protein sequence ID" value="KAF1373324.1"/>
    <property type="molecule type" value="Genomic_DNA"/>
</dbReference>
<dbReference type="Pfam" id="PF15813">
    <property type="entry name" value="DUF4708"/>
    <property type="match status" value="1"/>
</dbReference>
<dbReference type="Proteomes" id="UP000465112">
    <property type="component" value="Chromosome 22"/>
</dbReference>
<evidence type="ECO:0000313" key="2">
    <source>
        <dbReference type="EMBL" id="KAF1373324.1"/>
    </source>
</evidence>
<gene>
    <name evidence="2" type="ORF">PFLUV_G00259350</name>
</gene>